<comment type="similarity">
    <text evidence="5">Belongs to the binding-protein-dependent transport system permease family.</text>
</comment>
<evidence type="ECO:0000256" key="3">
    <source>
        <dbReference type="ARBA" id="ARBA00022989"/>
    </source>
</evidence>
<feature type="transmembrane region" description="Helical" evidence="5">
    <location>
        <begin position="12"/>
        <end position="29"/>
    </location>
</feature>
<keyword evidence="2 5" id="KW-0812">Transmembrane</keyword>
<protein>
    <submittedName>
        <fullName evidence="7">Peptide/nickel transport system permease protein</fullName>
    </submittedName>
</protein>
<comment type="subcellular location">
    <subcellularLocation>
        <location evidence="5">Cell membrane</location>
        <topology evidence="5">Multi-pass membrane protein</topology>
    </subcellularLocation>
    <subcellularLocation>
        <location evidence="1">Membrane</location>
        <topology evidence="1">Multi-pass membrane protein</topology>
    </subcellularLocation>
</comment>
<dbReference type="Gene3D" id="1.10.3720.10">
    <property type="entry name" value="MetI-like"/>
    <property type="match status" value="1"/>
</dbReference>
<feature type="transmembrane region" description="Helical" evidence="5">
    <location>
        <begin position="104"/>
        <end position="128"/>
    </location>
</feature>
<dbReference type="GO" id="GO:0005886">
    <property type="term" value="C:plasma membrane"/>
    <property type="evidence" value="ECO:0007669"/>
    <property type="project" value="UniProtKB-SubCell"/>
</dbReference>
<feature type="transmembrane region" description="Helical" evidence="5">
    <location>
        <begin position="193"/>
        <end position="216"/>
    </location>
</feature>
<evidence type="ECO:0000256" key="4">
    <source>
        <dbReference type="ARBA" id="ARBA00023136"/>
    </source>
</evidence>
<keyword evidence="3 5" id="KW-1133">Transmembrane helix</keyword>
<dbReference type="PROSITE" id="PS50928">
    <property type="entry name" value="ABC_TM1"/>
    <property type="match status" value="1"/>
</dbReference>
<dbReference type="PANTHER" id="PTHR43376:SF1">
    <property type="entry name" value="OLIGOPEPTIDE TRANSPORT SYSTEM PERMEASE PROTEIN"/>
    <property type="match status" value="1"/>
</dbReference>
<dbReference type="Pfam" id="PF00528">
    <property type="entry name" value="BPD_transp_1"/>
    <property type="match status" value="1"/>
</dbReference>
<dbReference type="InterPro" id="IPR035906">
    <property type="entry name" value="MetI-like_sf"/>
</dbReference>
<name>A0A239BDV4_9FIRM</name>
<feature type="transmembrane region" description="Helical" evidence="5">
    <location>
        <begin position="255"/>
        <end position="277"/>
    </location>
</feature>
<feature type="transmembrane region" description="Helical" evidence="5">
    <location>
        <begin position="140"/>
        <end position="164"/>
    </location>
</feature>
<evidence type="ECO:0000256" key="2">
    <source>
        <dbReference type="ARBA" id="ARBA00022692"/>
    </source>
</evidence>
<evidence type="ECO:0000256" key="1">
    <source>
        <dbReference type="ARBA" id="ARBA00004141"/>
    </source>
</evidence>
<dbReference type="EMBL" id="FZOJ01000003">
    <property type="protein sequence ID" value="SNS05919.1"/>
    <property type="molecule type" value="Genomic_DNA"/>
</dbReference>
<feature type="transmembrane region" description="Helical" evidence="5">
    <location>
        <begin position="297"/>
        <end position="316"/>
    </location>
</feature>
<accession>A0A239BDV4</accession>
<dbReference type="GO" id="GO:0055085">
    <property type="term" value="P:transmembrane transport"/>
    <property type="evidence" value="ECO:0007669"/>
    <property type="project" value="InterPro"/>
</dbReference>
<organism evidence="7 8">
    <name type="scientific">Anaerovirgula multivorans</name>
    <dbReference type="NCBI Taxonomy" id="312168"/>
    <lineage>
        <taxon>Bacteria</taxon>
        <taxon>Bacillati</taxon>
        <taxon>Bacillota</taxon>
        <taxon>Clostridia</taxon>
        <taxon>Peptostreptococcales</taxon>
        <taxon>Natronincolaceae</taxon>
        <taxon>Anaerovirgula</taxon>
    </lineage>
</organism>
<feature type="domain" description="ABC transmembrane type-1" evidence="6">
    <location>
        <begin position="104"/>
        <end position="316"/>
    </location>
</feature>
<dbReference type="InterPro" id="IPR000515">
    <property type="entry name" value="MetI-like"/>
</dbReference>
<keyword evidence="5" id="KW-0813">Transport</keyword>
<dbReference type="AlphaFoldDB" id="A0A239BDV4"/>
<dbReference type="PANTHER" id="PTHR43376">
    <property type="entry name" value="OLIGOPEPTIDE TRANSPORT SYSTEM PERMEASE PROTEIN"/>
    <property type="match status" value="1"/>
</dbReference>
<keyword evidence="8" id="KW-1185">Reference proteome</keyword>
<evidence type="ECO:0000259" key="6">
    <source>
        <dbReference type="PROSITE" id="PS50928"/>
    </source>
</evidence>
<gene>
    <name evidence="7" type="ORF">SAMN05446037_1003191</name>
</gene>
<dbReference type="SUPFAM" id="SSF161098">
    <property type="entry name" value="MetI-like"/>
    <property type="match status" value="1"/>
</dbReference>
<evidence type="ECO:0000313" key="7">
    <source>
        <dbReference type="EMBL" id="SNS05919.1"/>
    </source>
</evidence>
<evidence type="ECO:0000313" key="8">
    <source>
        <dbReference type="Proteomes" id="UP000198304"/>
    </source>
</evidence>
<dbReference type="Proteomes" id="UP000198304">
    <property type="component" value="Unassembled WGS sequence"/>
</dbReference>
<proteinExistence type="inferred from homology"/>
<sequence length="328" mass="37564">MFFMIQERFIKIRSYIITFLCIITLNFFIPRLMPGDPFTFLSAEEGQIHTTFSYEDIQRYKSYYGLEQSLGRQYINYINNLFRGNLGYSIAYKEEVVTIIKNRMVWTLSLVVAAIFFSSLIGVILGSLSAYKRNTFLDKILYFDLIVLSEIPAFLIALLLLFFFSAHLKLFPLSGGISHFTAFTSFGEKAYDVLHHGTLPLLALILTRTGTFYLLTRNSMIHILEKDYMRTARGKGLKKGRILFLHGLKNAIPPVVTRIFLSLGSILGGAVLVENVFRYPGVGSLMREAVFLRDYPLIQGIFLIMTLLVIVMNYIAEILYKKMDPRVS</sequence>
<dbReference type="CDD" id="cd06261">
    <property type="entry name" value="TM_PBP2"/>
    <property type="match status" value="1"/>
</dbReference>
<keyword evidence="4 5" id="KW-0472">Membrane</keyword>
<reference evidence="7 8" key="1">
    <citation type="submission" date="2017-06" db="EMBL/GenBank/DDBJ databases">
        <authorList>
            <person name="Kim H.J."/>
            <person name="Triplett B.A."/>
        </authorList>
    </citation>
    <scope>NUCLEOTIDE SEQUENCE [LARGE SCALE GENOMIC DNA]</scope>
    <source>
        <strain evidence="7 8">SCA</strain>
    </source>
</reference>
<evidence type="ECO:0000256" key="5">
    <source>
        <dbReference type="RuleBase" id="RU363032"/>
    </source>
</evidence>